<organism evidence="2 3">
    <name type="scientific">Dryococelus australis</name>
    <dbReference type="NCBI Taxonomy" id="614101"/>
    <lineage>
        <taxon>Eukaryota</taxon>
        <taxon>Metazoa</taxon>
        <taxon>Ecdysozoa</taxon>
        <taxon>Arthropoda</taxon>
        <taxon>Hexapoda</taxon>
        <taxon>Insecta</taxon>
        <taxon>Pterygota</taxon>
        <taxon>Neoptera</taxon>
        <taxon>Polyneoptera</taxon>
        <taxon>Phasmatodea</taxon>
        <taxon>Verophasmatodea</taxon>
        <taxon>Anareolatae</taxon>
        <taxon>Phasmatidae</taxon>
        <taxon>Eurycanthinae</taxon>
        <taxon>Dryococelus</taxon>
    </lineage>
</organism>
<dbReference type="Proteomes" id="UP001159363">
    <property type="component" value="Chromosome 9"/>
</dbReference>
<proteinExistence type="predicted"/>
<feature type="compositionally biased region" description="Polar residues" evidence="1">
    <location>
        <begin position="243"/>
        <end position="278"/>
    </location>
</feature>
<feature type="region of interest" description="Disordered" evidence="1">
    <location>
        <begin position="48"/>
        <end position="77"/>
    </location>
</feature>
<accession>A0ABQ9GQM0</accession>
<evidence type="ECO:0000313" key="2">
    <source>
        <dbReference type="EMBL" id="KAJ8874299.1"/>
    </source>
</evidence>
<keyword evidence="3" id="KW-1185">Reference proteome</keyword>
<dbReference type="EMBL" id="JARBHB010000010">
    <property type="protein sequence ID" value="KAJ8874299.1"/>
    <property type="molecule type" value="Genomic_DNA"/>
</dbReference>
<gene>
    <name evidence="2" type="ORF">PR048_025145</name>
</gene>
<reference evidence="2 3" key="1">
    <citation type="submission" date="2023-02" db="EMBL/GenBank/DDBJ databases">
        <title>LHISI_Scaffold_Assembly.</title>
        <authorList>
            <person name="Stuart O.P."/>
            <person name="Cleave R."/>
            <person name="Magrath M.J.L."/>
            <person name="Mikheyev A.S."/>
        </authorList>
    </citation>
    <scope>NUCLEOTIDE SEQUENCE [LARGE SCALE GENOMIC DNA]</scope>
    <source>
        <strain evidence="2">Daus_M_001</strain>
        <tissue evidence="2">Leg muscle</tissue>
    </source>
</reference>
<name>A0ABQ9GQM0_9NEOP</name>
<feature type="compositionally biased region" description="Basic and acidic residues" evidence="1">
    <location>
        <begin position="279"/>
        <end position="289"/>
    </location>
</feature>
<evidence type="ECO:0000313" key="3">
    <source>
        <dbReference type="Proteomes" id="UP001159363"/>
    </source>
</evidence>
<comment type="caution">
    <text evidence="2">The sequence shown here is derived from an EMBL/GenBank/DDBJ whole genome shotgun (WGS) entry which is preliminary data.</text>
</comment>
<feature type="region of interest" description="Disordered" evidence="1">
    <location>
        <begin position="243"/>
        <end position="289"/>
    </location>
</feature>
<sequence length="289" mass="32313">MQARGKREIWEKTRRPAASGEEVENLFSSLFFVYRKFCHIAVNVERCDNEGEGETGDPRENPPTSGTIPTCENPVTRPGIEPSSPWWEASVLITQPPRPVKASDDPPNKKPSTEVLVHALPLRVLVARLFLALAATNSPGSETKTARGQSANDYAHAKRTISPLRFTFCDEVDFKHLLFSPATVIGQQLFVQLDRRRAAREVASGRGICDCAYQAVKCETVRRDYWIRCVNAGYMRRRRIRGQDSTWQVKRRQTGQPSSAGASSRSLPGHRTSTVAKTSTEEGKRPFSQ</sequence>
<protein>
    <submittedName>
        <fullName evidence="2">Uncharacterized protein</fullName>
    </submittedName>
</protein>
<evidence type="ECO:0000256" key="1">
    <source>
        <dbReference type="SAM" id="MobiDB-lite"/>
    </source>
</evidence>